<sequence>MEILSVSQLNAYVQQLVESDRLLKRVWVEGELSNFKHHSSGHMYFTLRDEECAVRAVMFRSRAQLVSFRPENGMRVVLKGEVSVYPRDGIYQIYVERMEPSGIGALYLALEQTKQRLSADGLTDPLRKRPLPLLPKAVGIVTAPTGAAIRDLLSVIQRRYPRMHIVLAPAVVQGDEAVPSLIEGLQRLGRSGEVDVIIIGRGGGSREDLWAFNNEQLCRAIAACPVPVVSAVGHETDMSLSDLVADVRAATPSAAAELVVPVYSAMQDQVLQLALRLHRAVQTRAERARQRLVSLEQRPVLAQPLDRLRHPRQRVDQLAERLAHRVSPAGVTLLRGQVAEWERRLQACVSPQRAILLRRQVEEGDRRLRRWVAEDIWQRRRQIGTLAAMLDALSPLRVLQRGYAICRDEQEQVVRDAASVAVGATIDVVLSRGALTCSVLAKKEG</sequence>
<evidence type="ECO:0000256" key="1">
    <source>
        <dbReference type="ARBA" id="ARBA00022490"/>
    </source>
</evidence>
<evidence type="ECO:0000256" key="4">
    <source>
        <dbReference type="ARBA" id="ARBA00022839"/>
    </source>
</evidence>
<evidence type="ECO:0000313" key="9">
    <source>
        <dbReference type="EMBL" id="TCP67175.1"/>
    </source>
</evidence>
<dbReference type="NCBIfam" id="TIGR00237">
    <property type="entry name" value="xseA"/>
    <property type="match status" value="1"/>
</dbReference>
<accession>A0A4R2S7G4</accession>
<protein>
    <recommendedName>
        <fullName evidence="5">Exodeoxyribonuclease 7 large subunit</fullName>
        <ecNumber evidence="5">3.1.11.6</ecNumber>
    </recommendedName>
    <alternativeName>
        <fullName evidence="5">Exodeoxyribonuclease VII large subunit</fullName>
        <shortName evidence="5">Exonuclease VII large subunit</shortName>
    </alternativeName>
</protein>
<evidence type="ECO:0000313" key="10">
    <source>
        <dbReference type="Proteomes" id="UP000294813"/>
    </source>
</evidence>
<evidence type="ECO:0000259" key="8">
    <source>
        <dbReference type="Pfam" id="PF13742"/>
    </source>
</evidence>
<dbReference type="Proteomes" id="UP000294813">
    <property type="component" value="Unassembled WGS sequence"/>
</dbReference>
<keyword evidence="2 5" id="KW-0540">Nuclease</keyword>
<reference evidence="9 10" key="1">
    <citation type="submission" date="2019-03" db="EMBL/GenBank/DDBJ databases">
        <title>Genomic Encyclopedia of Type Strains, Phase IV (KMG-IV): sequencing the most valuable type-strain genomes for metagenomic binning, comparative biology and taxonomic classification.</title>
        <authorList>
            <person name="Goeker M."/>
        </authorList>
    </citation>
    <scope>NUCLEOTIDE SEQUENCE [LARGE SCALE GENOMIC DNA]</scope>
    <source>
        <strain evidence="9 10">DSM 11170</strain>
    </source>
</reference>
<name>A0A4R2S7G4_9FIRM</name>
<evidence type="ECO:0000256" key="5">
    <source>
        <dbReference type="HAMAP-Rule" id="MF_00378"/>
    </source>
</evidence>
<dbReference type="PANTHER" id="PTHR30008">
    <property type="entry name" value="EXODEOXYRIBONUCLEASE 7 LARGE SUBUNIT"/>
    <property type="match status" value="1"/>
</dbReference>
<dbReference type="GO" id="GO:0005737">
    <property type="term" value="C:cytoplasm"/>
    <property type="evidence" value="ECO:0007669"/>
    <property type="project" value="UniProtKB-SubCell"/>
</dbReference>
<dbReference type="GO" id="GO:0009318">
    <property type="term" value="C:exodeoxyribonuclease VII complex"/>
    <property type="evidence" value="ECO:0007669"/>
    <property type="project" value="UniProtKB-UniRule"/>
</dbReference>
<dbReference type="InterPro" id="IPR020579">
    <property type="entry name" value="Exonuc_VII_lsu_C"/>
</dbReference>
<dbReference type="GO" id="GO:0006308">
    <property type="term" value="P:DNA catabolic process"/>
    <property type="evidence" value="ECO:0007669"/>
    <property type="project" value="UniProtKB-UniRule"/>
</dbReference>
<evidence type="ECO:0000256" key="6">
    <source>
        <dbReference type="RuleBase" id="RU004355"/>
    </source>
</evidence>
<dbReference type="OrthoDB" id="9802795at2"/>
<dbReference type="InterPro" id="IPR003753">
    <property type="entry name" value="Exonuc_VII_L"/>
</dbReference>
<comment type="function">
    <text evidence="5">Bidirectionally degrades single-stranded DNA into large acid-insoluble oligonucleotides, which are then degraded further into small acid-soluble oligonucleotides.</text>
</comment>
<keyword evidence="10" id="KW-1185">Reference proteome</keyword>
<dbReference type="EMBL" id="SLXT01000005">
    <property type="protein sequence ID" value="TCP67175.1"/>
    <property type="molecule type" value="Genomic_DNA"/>
</dbReference>
<dbReference type="GO" id="GO:0003676">
    <property type="term" value="F:nucleic acid binding"/>
    <property type="evidence" value="ECO:0007669"/>
    <property type="project" value="InterPro"/>
</dbReference>
<comment type="caution">
    <text evidence="9">The sequence shown here is derived from an EMBL/GenBank/DDBJ whole genome shotgun (WGS) entry which is preliminary data.</text>
</comment>
<comment type="subcellular location">
    <subcellularLocation>
        <location evidence="5 6">Cytoplasm</location>
    </subcellularLocation>
</comment>
<evidence type="ECO:0000256" key="3">
    <source>
        <dbReference type="ARBA" id="ARBA00022801"/>
    </source>
</evidence>
<dbReference type="Pfam" id="PF02601">
    <property type="entry name" value="Exonuc_VII_L"/>
    <property type="match status" value="1"/>
</dbReference>
<keyword evidence="4 5" id="KW-0269">Exonuclease</keyword>
<comment type="similarity">
    <text evidence="5 6">Belongs to the XseA family.</text>
</comment>
<feature type="domain" description="Exonuclease VII large subunit C-terminal" evidence="7">
    <location>
        <begin position="123"/>
        <end position="437"/>
    </location>
</feature>
<evidence type="ECO:0000259" key="7">
    <source>
        <dbReference type="Pfam" id="PF02601"/>
    </source>
</evidence>
<comment type="subunit">
    <text evidence="5">Heterooligomer composed of large and small subunits.</text>
</comment>
<dbReference type="AlphaFoldDB" id="A0A4R2S7G4"/>
<dbReference type="EC" id="3.1.11.6" evidence="5"/>
<keyword evidence="3 5" id="KW-0378">Hydrolase</keyword>
<proteinExistence type="inferred from homology"/>
<dbReference type="PANTHER" id="PTHR30008:SF0">
    <property type="entry name" value="EXODEOXYRIBONUCLEASE 7 LARGE SUBUNIT"/>
    <property type="match status" value="1"/>
</dbReference>
<organism evidence="9 10">
    <name type="scientific">Heliophilum fasciatum</name>
    <dbReference type="NCBI Taxonomy" id="35700"/>
    <lineage>
        <taxon>Bacteria</taxon>
        <taxon>Bacillati</taxon>
        <taxon>Bacillota</taxon>
        <taxon>Clostridia</taxon>
        <taxon>Eubacteriales</taxon>
        <taxon>Heliobacteriaceae</taxon>
        <taxon>Heliophilum</taxon>
    </lineage>
</organism>
<feature type="domain" description="OB-fold nucleic acid binding" evidence="8">
    <location>
        <begin position="4"/>
        <end position="99"/>
    </location>
</feature>
<dbReference type="CDD" id="cd04489">
    <property type="entry name" value="ExoVII_LU_OBF"/>
    <property type="match status" value="1"/>
</dbReference>
<dbReference type="InterPro" id="IPR025824">
    <property type="entry name" value="OB-fold_nuc-bd_dom"/>
</dbReference>
<evidence type="ECO:0000256" key="2">
    <source>
        <dbReference type="ARBA" id="ARBA00022722"/>
    </source>
</evidence>
<comment type="catalytic activity">
    <reaction evidence="5 6">
        <text>Exonucleolytic cleavage in either 5'- to 3'- or 3'- to 5'-direction to yield nucleoside 5'-phosphates.</text>
        <dbReference type="EC" id="3.1.11.6"/>
    </reaction>
</comment>
<keyword evidence="1 5" id="KW-0963">Cytoplasm</keyword>
<dbReference type="Pfam" id="PF13742">
    <property type="entry name" value="tRNA_anti_2"/>
    <property type="match status" value="1"/>
</dbReference>
<gene>
    <name evidence="5" type="primary">xseA</name>
    <name evidence="9" type="ORF">EDD73_10570</name>
</gene>
<dbReference type="HAMAP" id="MF_00378">
    <property type="entry name" value="Exonuc_7_L"/>
    <property type="match status" value="1"/>
</dbReference>
<dbReference type="RefSeq" id="WP_131918436.1">
    <property type="nucleotide sequence ID" value="NZ_JAOQNU010000005.1"/>
</dbReference>
<dbReference type="GO" id="GO:0008855">
    <property type="term" value="F:exodeoxyribonuclease VII activity"/>
    <property type="evidence" value="ECO:0007669"/>
    <property type="project" value="UniProtKB-UniRule"/>
</dbReference>